<keyword evidence="2" id="KW-0808">Transferase</keyword>
<dbReference type="AlphaFoldDB" id="A0A832SSD2"/>
<dbReference type="RefSeq" id="WP_011007258.1">
    <property type="nucleotide sequence ID" value="NZ_DUJP01000024.1"/>
</dbReference>
<dbReference type="SUPFAM" id="SSF53756">
    <property type="entry name" value="UDP-Glycosyltransferase/glycogen phosphorylase"/>
    <property type="match status" value="1"/>
</dbReference>
<dbReference type="InterPro" id="IPR028098">
    <property type="entry name" value="Glyco_trans_4-like_N"/>
</dbReference>
<dbReference type="PANTHER" id="PTHR12526">
    <property type="entry name" value="GLYCOSYLTRANSFERASE"/>
    <property type="match status" value="1"/>
</dbReference>
<feature type="domain" description="Glycosyltransferase subfamily 4-like N-terminal" evidence="1">
    <location>
        <begin position="14"/>
        <end position="201"/>
    </location>
</feature>
<dbReference type="GeneID" id="1465007"/>
<dbReference type="GO" id="GO:0016757">
    <property type="term" value="F:glycosyltransferase activity"/>
    <property type="evidence" value="ECO:0007669"/>
    <property type="project" value="TreeGrafter"/>
</dbReference>
<reference evidence="2" key="1">
    <citation type="journal article" date="2020" name="bioRxiv">
        <title>A rank-normalized archaeal taxonomy based on genome phylogeny resolves widespread incomplete and uneven classifications.</title>
        <authorList>
            <person name="Rinke C."/>
            <person name="Chuvochina M."/>
            <person name="Mussig A.J."/>
            <person name="Chaumeil P.-A."/>
            <person name="Waite D.W."/>
            <person name="Whitman W.B."/>
            <person name="Parks D.H."/>
            <person name="Hugenholtz P."/>
        </authorList>
    </citation>
    <scope>NUCLEOTIDE SEQUENCE</scope>
    <source>
        <strain evidence="2">UBA8839</strain>
    </source>
</reference>
<organism evidence="2 3">
    <name type="scientific">Pyrobaculum aerophilum</name>
    <dbReference type="NCBI Taxonomy" id="13773"/>
    <lineage>
        <taxon>Archaea</taxon>
        <taxon>Thermoproteota</taxon>
        <taxon>Thermoprotei</taxon>
        <taxon>Thermoproteales</taxon>
        <taxon>Thermoproteaceae</taxon>
        <taxon>Pyrobaculum</taxon>
    </lineage>
</organism>
<dbReference type="OMA" id="VICVSKR"/>
<dbReference type="PANTHER" id="PTHR12526:SF625">
    <property type="entry name" value="PHOSPHATIDYLINOSITOL GLYCAN-CLASS A"/>
    <property type="match status" value="1"/>
</dbReference>
<sequence length="389" mass="43423">MRILVVAERYWPEGGGGELATHLIIGLLRGEAEITVVTGTPRPERVKGVNYIYEPLLRRGEKAVLWANAVRLAGTKRFRELLRQHDAVYIPRYAFPVVPAAAKMGKKTVVHLHGYALLSYTAVVLAPYERRRVALDDLRIECRKGVVHCATAAALWWLPKLARKWIRQADEVICVSKRQAQIIADAAPELREKVRVVYNPRPPEEVEKRLSEVPTFIYAGGDSRIKGLPAVIRTIALLGKRGLRTRVVLTNNYGEKTRRALEALAARYPAVEVKLTGRAGRGELARLHAEAWALLAPSIWEEPLPYAVLEAAAWATMPVASAVGGIPEITAGTPAEKYTVDLREVPQKALELAQSDPREVLKDAEKTREEVRRRFSPQEAVKRLLEAFV</sequence>
<dbReference type="Proteomes" id="UP000651120">
    <property type="component" value="Unassembled WGS sequence"/>
</dbReference>
<accession>A0A832SSD2</accession>
<dbReference type="EMBL" id="DUJP01000024">
    <property type="protein sequence ID" value="HII46868.1"/>
    <property type="molecule type" value="Genomic_DNA"/>
</dbReference>
<evidence type="ECO:0000313" key="2">
    <source>
        <dbReference type="EMBL" id="HII46868.1"/>
    </source>
</evidence>
<comment type="caution">
    <text evidence="2">The sequence shown here is derived from an EMBL/GenBank/DDBJ whole genome shotgun (WGS) entry which is preliminary data.</text>
</comment>
<dbReference type="Gene3D" id="3.40.50.2000">
    <property type="entry name" value="Glycogen Phosphorylase B"/>
    <property type="match status" value="2"/>
</dbReference>
<dbReference type="Pfam" id="PF13692">
    <property type="entry name" value="Glyco_trans_1_4"/>
    <property type="match status" value="1"/>
</dbReference>
<protein>
    <submittedName>
        <fullName evidence="2">Glycosyltransferase family 4 protein</fullName>
    </submittedName>
</protein>
<name>A0A832SSD2_9CREN</name>
<proteinExistence type="predicted"/>
<gene>
    <name evidence="2" type="ORF">HA333_05305</name>
</gene>
<dbReference type="Pfam" id="PF13439">
    <property type="entry name" value="Glyco_transf_4"/>
    <property type="match status" value="1"/>
</dbReference>
<evidence type="ECO:0000313" key="3">
    <source>
        <dbReference type="Proteomes" id="UP000651120"/>
    </source>
</evidence>
<dbReference type="CDD" id="cd03801">
    <property type="entry name" value="GT4_PimA-like"/>
    <property type="match status" value="1"/>
</dbReference>
<evidence type="ECO:0000259" key="1">
    <source>
        <dbReference type="Pfam" id="PF13439"/>
    </source>
</evidence>